<dbReference type="EMBL" id="MU118001">
    <property type="protein sequence ID" value="KAF9649170.1"/>
    <property type="molecule type" value="Genomic_DNA"/>
</dbReference>
<comment type="caution">
    <text evidence="1">The sequence shown here is derived from an EMBL/GenBank/DDBJ whole genome shotgun (WGS) entry which is preliminary data.</text>
</comment>
<proteinExistence type="predicted"/>
<sequence>MFSPRFHHHGSPILQRFPTVFTRNFRPSSRLWLPRSSVNITTKSTPETLRFRDELIRSTSPKSFSDRVRYPGIRNQILFFTFGSFVAYSVAAKLTNYDTSYWAQKLSLGSSIWIIGPPGSDQMRKARYFEYAKVMQNGLDKVRTTVESLPMMLKSFATWAYIYAAQPLVDAKEGRRVCWTIAAMNTGIWVLWQIPRLRPIMRTSFTHNPLSGKSYTMLTSTFSHKSFLHLLFNSMALTSFGSATCEYFIREQANSPLRMQESTIQYHLIAFLISAGLFSSLASHMISARITFPRLVSKITKTKIQPTTTQALSTSVKESIRPSLGVSGAIYSAVVVTALAYPQSEIALIFPPTPPIPIQWGVGALVTLDCIGVIRGWRLFNHYAHLGGVVFGVFYYAYGPEIWDFFRTINPMPYRSSSRSRSD</sequence>
<reference evidence="1" key="1">
    <citation type="submission" date="2019-10" db="EMBL/GenBank/DDBJ databases">
        <authorList>
            <consortium name="DOE Joint Genome Institute"/>
            <person name="Kuo A."/>
            <person name="Miyauchi S."/>
            <person name="Kiss E."/>
            <person name="Drula E."/>
            <person name="Kohler A."/>
            <person name="Sanchez-Garcia M."/>
            <person name="Andreopoulos B."/>
            <person name="Barry K.W."/>
            <person name="Bonito G."/>
            <person name="Buee M."/>
            <person name="Carver A."/>
            <person name="Chen C."/>
            <person name="Cichocki N."/>
            <person name="Clum A."/>
            <person name="Culley D."/>
            <person name="Crous P.W."/>
            <person name="Fauchery L."/>
            <person name="Girlanda M."/>
            <person name="Hayes R."/>
            <person name="Keri Z."/>
            <person name="Labutti K."/>
            <person name="Lipzen A."/>
            <person name="Lombard V."/>
            <person name="Magnuson J."/>
            <person name="Maillard F."/>
            <person name="Morin E."/>
            <person name="Murat C."/>
            <person name="Nolan M."/>
            <person name="Ohm R."/>
            <person name="Pangilinan J."/>
            <person name="Pereira M."/>
            <person name="Perotto S."/>
            <person name="Peter M."/>
            <person name="Riley R."/>
            <person name="Sitrit Y."/>
            <person name="Stielow B."/>
            <person name="Szollosi G."/>
            <person name="Zifcakova L."/>
            <person name="Stursova M."/>
            <person name="Spatafora J.W."/>
            <person name="Tedersoo L."/>
            <person name="Vaario L.-M."/>
            <person name="Yamada A."/>
            <person name="Yan M."/>
            <person name="Wang P."/>
            <person name="Xu J."/>
            <person name="Bruns T."/>
            <person name="Baldrian P."/>
            <person name="Vilgalys R."/>
            <person name="Henrissat B."/>
            <person name="Grigoriev I.V."/>
            <person name="Hibbett D."/>
            <person name="Nagy L.G."/>
            <person name="Martin F.M."/>
        </authorList>
    </citation>
    <scope>NUCLEOTIDE SEQUENCE</scope>
    <source>
        <strain evidence="1">P2</strain>
    </source>
</reference>
<protein>
    <submittedName>
        <fullName evidence="1">Uncharacterized protein</fullName>
    </submittedName>
</protein>
<gene>
    <name evidence="1" type="ORF">BDM02DRAFT_3155410</name>
</gene>
<name>A0ACB6ZIA0_THEGA</name>
<reference evidence="1" key="2">
    <citation type="journal article" date="2020" name="Nat. Commun.">
        <title>Large-scale genome sequencing of mycorrhizal fungi provides insights into the early evolution of symbiotic traits.</title>
        <authorList>
            <person name="Miyauchi S."/>
            <person name="Kiss E."/>
            <person name="Kuo A."/>
            <person name="Drula E."/>
            <person name="Kohler A."/>
            <person name="Sanchez-Garcia M."/>
            <person name="Morin E."/>
            <person name="Andreopoulos B."/>
            <person name="Barry K.W."/>
            <person name="Bonito G."/>
            <person name="Buee M."/>
            <person name="Carver A."/>
            <person name="Chen C."/>
            <person name="Cichocki N."/>
            <person name="Clum A."/>
            <person name="Culley D."/>
            <person name="Crous P.W."/>
            <person name="Fauchery L."/>
            <person name="Girlanda M."/>
            <person name="Hayes R.D."/>
            <person name="Keri Z."/>
            <person name="LaButti K."/>
            <person name="Lipzen A."/>
            <person name="Lombard V."/>
            <person name="Magnuson J."/>
            <person name="Maillard F."/>
            <person name="Murat C."/>
            <person name="Nolan M."/>
            <person name="Ohm R.A."/>
            <person name="Pangilinan J."/>
            <person name="Pereira M.F."/>
            <person name="Perotto S."/>
            <person name="Peter M."/>
            <person name="Pfister S."/>
            <person name="Riley R."/>
            <person name="Sitrit Y."/>
            <person name="Stielow J.B."/>
            <person name="Szollosi G."/>
            <person name="Zifcakova L."/>
            <person name="Stursova M."/>
            <person name="Spatafora J.W."/>
            <person name="Tedersoo L."/>
            <person name="Vaario L.M."/>
            <person name="Yamada A."/>
            <person name="Yan M."/>
            <person name="Wang P."/>
            <person name="Xu J."/>
            <person name="Bruns T."/>
            <person name="Baldrian P."/>
            <person name="Vilgalys R."/>
            <person name="Dunand C."/>
            <person name="Henrissat B."/>
            <person name="Grigoriev I.V."/>
            <person name="Hibbett D."/>
            <person name="Nagy L.G."/>
            <person name="Martin F.M."/>
        </authorList>
    </citation>
    <scope>NUCLEOTIDE SEQUENCE</scope>
    <source>
        <strain evidence="1">P2</strain>
    </source>
</reference>
<accession>A0ACB6ZIA0</accession>
<evidence type="ECO:0000313" key="1">
    <source>
        <dbReference type="EMBL" id="KAF9649170.1"/>
    </source>
</evidence>
<keyword evidence="2" id="KW-1185">Reference proteome</keyword>
<evidence type="ECO:0000313" key="2">
    <source>
        <dbReference type="Proteomes" id="UP000886501"/>
    </source>
</evidence>
<dbReference type="Proteomes" id="UP000886501">
    <property type="component" value="Unassembled WGS sequence"/>
</dbReference>
<organism evidence="1 2">
    <name type="scientific">Thelephora ganbajun</name>
    <name type="common">Ganba fungus</name>
    <dbReference type="NCBI Taxonomy" id="370292"/>
    <lineage>
        <taxon>Eukaryota</taxon>
        <taxon>Fungi</taxon>
        <taxon>Dikarya</taxon>
        <taxon>Basidiomycota</taxon>
        <taxon>Agaricomycotina</taxon>
        <taxon>Agaricomycetes</taxon>
        <taxon>Thelephorales</taxon>
        <taxon>Thelephoraceae</taxon>
        <taxon>Thelephora</taxon>
    </lineage>
</organism>